<feature type="domain" description="Protein kinase" evidence="6">
    <location>
        <begin position="68"/>
        <end position="360"/>
    </location>
</feature>
<keyword evidence="3" id="KW-0418">Kinase</keyword>
<keyword evidence="7" id="KW-1185">Reference proteome</keyword>
<dbReference type="AlphaFoldDB" id="A0A914R0Z7"/>
<dbReference type="PRINTS" id="PR00109">
    <property type="entry name" value="TYRKINASE"/>
</dbReference>
<dbReference type="Gene3D" id="1.10.510.10">
    <property type="entry name" value="Transferase(Phosphotransferase) domain 1"/>
    <property type="match status" value="1"/>
</dbReference>
<dbReference type="InterPro" id="IPR011009">
    <property type="entry name" value="Kinase-like_dom_sf"/>
</dbReference>
<dbReference type="GO" id="GO:0043235">
    <property type="term" value="C:receptor complex"/>
    <property type="evidence" value="ECO:0007669"/>
    <property type="project" value="TreeGrafter"/>
</dbReference>
<dbReference type="GO" id="GO:0005524">
    <property type="term" value="F:ATP binding"/>
    <property type="evidence" value="ECO:0007669"/>
    <property type="project" value="UniProtKB-KW"/>
</dbReference>
<dbReference type="InterPro" id="IPR008266">
    <property type="entry name" value="Tyr_kinase_AS"/>
</dbReference>
<dbReference type="PANTHER" id="PTHR24416:SF624">
    <property type="entry name" value="TYROSINE-PROTEIN KINASE F09A5.2-RELATED"/>
    <property type="match status" value="1"/>
</dbReference>
<protein>
    <submittedName>
        <fullName evidence="8">Protein kinase domain-containing protein</fullName>
    </submittedName>
</protein>
<dbReference type="InterPro" id="IPR001245">
    <property type="entry name" value="Ser-Thr/Tyr_kinase_cat_dom"/>
</dbReference>
<dbReference type="FunFam" id="1.10.510.10:FF:000554">
    <property type="entry name" value="Predicted protein"/>
    <property type="match status" value="1"/>
</dbReference>
<dbReference type="Pfam" id="PF07714">
    <property type="entry name" value="PK_Tyr_Ser-Thr"/>
    <property type="match status" value="1"/>
</dbReference>
<reference evidence="8" key="1">
    <citation type="submission" date="2022-11" db="UniProtKB">
        <authorList>
            <consortium name="WormBaseParasite"/>
        </authorList>
    </citation>
    <scope>IDENTIFICATION</scope>
</reference>
<evidence type="ECO:0000256" key="1">
    <source>
        <dbReference type="ARBA" id="ARBA00022679"/>
    </source>
</evidence>
<dbReference type="InterPro" id="IPR000719">
    <property type="entry name" value="Prot_kinase_dom"/>
</dbReference>
<dbReference type="SMART" id="SM00219">
    <property type="entry name" value="TyrKc"/>
    <property type="match status" value="1"/>
</dbReference>
<evidence type="ECO:0000313" key="8">
    <source>
        <dbReference type="WBParaSite" id="PDA_v2.g5046.t1"/>
    </source>
</evidence>
<accession>A0A914R0Z7</accession>
<dbReference type="CDD" id="cd00192">
    <property type="entry name" value="PTKc"/>
    <property type="match status" value="1"/>
</dbReference>
<keyword evidence="4" id="KW-0067">ATP-binding</keyword>
<dbReference type="GO" id="GO:0005886">
    <property type="term" value="C:plasma membrane"/>
    <property type="evidence" value="ECO:0007669"/>
    <property type="project" value="TreeGrafter"/>
</dbReference>
<dbReference type="InterPro" id="IPR050122">
    <property type="entry name" value="RTK"/>
</dbReference>
<keyword evidence="1" id="KW-0808">Transferase</keyword>
<evidence type="ECO:0000256" key="2">
    <source>
        <dbReference type="ARBA" id="ARBA00022741"/>
    </source>
</evidence>
<name>A0A914R0Z7_9BILA</name>
<dbReference type="PROSITE" id="PS50011">
    <property type="entry name" value="PROTEIN_KINASE_DOM"/>
    <property type="match status" value="1"/>
</dbReference>
<dbReference type="Gene3D" id="3.30.200.20">
    <property type="entry name" value="Phosphorylase Kinase, domain 1"/>
    <property type="match status" value="1"/>
</dbReference>
<dbReference type="WBParaSite" id="PDA_v2.g5046.t1">
    <property type="protein sequence ID" value="PDA_v2.g5046.t1"/>
    <property type="gene ID" value="PDA_v2.g5046"/>
</dbReference>
<keyword evidence="5" id="KW-0829">Tyrosine-protein kinase</keyword>
<evidence type="ECO:0000256" key="5">
    <source>
        <dbReference type="ARBA" id="ARBA00023137"/>
    </source>
</evidence>
<dbReference type="PROSITE" id="PS00109">
    <property type="entry name" value="PROTEIN_KINASE_TYR"/>
    <property type="match status" value="1"/>
</dbReference>
<evidence type="ECO:0000259" key="6">
    <source>
        <dbReference type="PROSITE" id="PS50011"/>
    </source>
</evidence>
<dbReference type="InterPro" id="IPR020635">
    <property type="entry name" value="Tyr_kinase_cat_dom"/>
</dbReference>
<proteinExistence type="predicted"/>
<dbReference type="GO" id="GO:0007169">
    <property type="term" value="P:cell surface receptor protein tyrosine kinase signaling pathway"/>
    <property type="evidence" value="ECO:0007669"/>
    <property type="project" value="TreeGrafter"/>
</dbReference>
<evidence type="ECO:0000313" key="7">
    <source>
        <dbReference type="Proteomes" id="UP000887578"/>
    </source>
</evidence>
<evidence type="ECO:0000256" key="4">
    <source>
        <dbReference type="ARBA" id="ARBA00022840"/>
    </source>
</evidence>
<dbReference type="GO" id="GO:0004714">
    <property type="term" value="F:transmembrane receptor protein tyrosine kinase activity"/>
    <property type="evidence" value="ECO:0007669"/>
    <property type="project" value="TreeGrafter"/>
</dbReference>
<dbReference type="PANTHER" id="PTHR24416">
    <property type="entry name" value="TYROSINE-PROTEIN KINASE RECEPTOR"/>
    <property type="match status" value="1"/>
</dbReference>
<sequence length="437" mass="50097">MKYRFTSLRVNFYGQGGMFRRNPNNNHGTTTSTHGNDYITHEYENEKVEFDKLVEFDKWEIPINDLLIDKTTKLGSGAFASVYKGYLKGKNPLLENIGNIHFALEMAENRDNEVAIKMLHTHADDESRTELKKEIAFMKTLGYHPHVLSMIGCVSSIYEPLLIVEYCANGDLLTLLRRHKDYILVDPEADCPAQADFCLTIKDLLSFSWQISDGLVYLSSKNFIHRDIACRNVLITKRMVAKISDFGLCRYSQEALYTTKVGKLPIKWMAIEALKLAEFTSKSDVWSYGVLLFELFSVGDTPYPSISPSDMLDFLLQGNRLPKPELCPEELYNMMQTMWDLNPDSRPTFEIIRKNLSAFLEVSSDAYGYIQVSQDYGKFYSKMEFPLKLTENTLEVVDESEVHIMKPLTDSGILIQQINENIGKKDDKDIIEKIDNV</sequence>
<keyword evidence="2" id="KW-0547">Nucleotide-binding</keyword>
<evidence type="ECO:0000256" key="3">
    <source>
        <dbReference type="ARBA" id="ARBA00022777"/>
    </source>
</evidence>
<dbReference type="Proteomes" id="UP000887578">
    <property type="component" value="Unplaced"/>
</dbReference>
<dbReference type="SUPFAM" id="SSF56112">
    <property type="entry name" value="Protein kinase-like (PK-like)"/>
    <property type="match status" value="1"/>
</dbReference>
<organism evidence="7 8">
    <name type="scientific">Panagrolaimus davidi</name>
    <dbReference type="NCBI Taxonomy" id="227884"/>
    <lineage>
        <taxon>Eukaryota</taxon>
        <taxon>Metazoa</taxon>
        <taxon>Ecdysozoa</taxon>
        <taxon>Nematoda</taxon>
        <taxon>Chromadorea</taxon>
        <taxon>Rhabditida</taxon>
        <taxon>Tylenchina</taxon>
        <taxon>Panagrolaimomorpha</taxon>
        <taxon>Panagrolaimoidea</taxon>
        <taxon>Panagrolaimidae</taxon>
        <taxon>Panagrolaimus</taxon>
    </lineage>
</organism>